<evidence type="ECO:0000256" key="4">
    <source>
        <dbReference type="SAM" id="SignalP"/>
    </source>
</evidence>
<dbReference type="PROSITE" id="PS51257">
    <property type="entry name" value="PROKAR_LIPOPROTEIN"/>
    <property type="match status" value="1"/>
</dbReference>
<sequence length="317" mass="34803">MKKCFWEFSLTLVLMLAILAGCGSTEESNEVNKNNEQTAAFPVTITDDAGNEVTIEEQPDSIVSLLPSVTETLFALGLDEEIVGVSDYDNYPAETADKKKVGSMDLNLEAILALQPDVAFLQDYHVTNANDGIKQLQEAGTEVVIVEIGSTFDSVYKSIEMIGQATGKLTEAEEIITDMKDKVNELKEKAEGITETKSVWVEISPQPDIYTAGNGTYINEMLEMIGAVNVAGDLEGWPKVSEEEAVNMNPDVILTTYGYYVEDATEQILHRDGWQEVTAVKNGDVYDVDSDMVTRSGPRLVEGMEEIAKAVYPDVFQ</sequence>
<evidence type="ECO:0000256" key="1">
    <source>
        <dbReference type="ARBA" id="ARBA00008814"/>
    </source>
</evidence>
<reference evidence="6" key="1">
    <citation type="submission" date="2020-09" db="EMBL/GenBank/DDBJ databases">
        <title>Bacillus faecalis sp. nov., a moderately halophilic bacterium isolated from cow faeces.</title>
        <authorList>
            <person name="Jiang L."/>
            <person name="Lee J."/>
        </authorList>
    </citation>
    <scope>NUCLEOTIDE SEQUENCE</scope>
    <source>
        <strain evidence="6">AGMB 02131</strain>
    </source>
</reference>
<dbReference type="NCBIfam" id="NF038402">
    <property type="entry name" value="TroA_like"/>
    <property type="match status" value="1"/>
</dbReference>
<evidence type="ECO:0000313" key="7">
    <source>
        <dbReference type="Proteomes" id="UP000602076"/>
    </source>
</evidence>
<dbReference type="AlphaFoldDB" id="A0A927CXZ4"/>
<keyword evidence="3" id="KW-0175">Coiled coil</keyword>
<comment type="caution">
    <text evidence="6">The sequence shown here is derived from an EMBL/GenBank/DDBJ whole genome shotgun (WGS) entry which is preliminary data.</text>
</comment>
<dbReference type="InterPro" id="IPR002491">
    <property type="entry name" value="ABC_transptr_periplasmic_BD"/>
</dbReference>
<keyword evidence="7" id="KW-1185">Reference proteome</keyword>
<feature type="signal peptide" evidence="4">
    <location>
        <begin position="1"/>
        <end position="20"/>
    </location>
</feature>
<evidence type="ECO:0000313" key="6">
    <source>
        <dbReference type="EMBL" id="MBD3107384.1"/>
    </source>
</evidence>
<dbReference type="PANTHER" id="PTHR30535:SF34">
    <property type="entry name" value="MOLYBDATE-BINDING PROTEIN MOLA"/>
    <property type="match status" value="1"/>
</dbReference>
<accession>A0A927CXZ4</accession>
<dbReference type="InterPro" id="IPR050902">
    <property type="entry name" value="ABC_Transporter_SBP"/>
</dbReference>
<feature type="chain" id="PRO_5038689460" evidence="4">
    <location>
        <begin position="21"/>
        <end position="317"/>
    </location>
</feature>
<dbReference type="SUPFAM" id="SSF53807">
    <property type="entry name" value="Helical backbone' metal receptor"/>
    <property type="match status" value="1"/>
</dbReference>
<dbReference type="CDD" id="cd01143">
    <property type="entry name" value="YvrC"/>
    <property type="match status" value="1"/>
</dbReference>
<name>A0A927CXZ4_9BACI</name>
<dbReference type="Pfam" id="PF01497">
    <property type="entry name" value="Peripla_BP_2"/>
    <property type="match status" value="1"/>
</dbReference>
<feature type="domain" description="Fe/B12 periplasmic-binding" evidence="5">
    <location>
        <begin position="61"/>
        <end position="315"/>
    </location>
</feature>
<dbReference type="PROSITE" id="PS50983">
    <property type="entry name" value="FE_B12_PBP"/>
    <property type="match status" value="1"/>
</dbReference>
<proteinExistence type="inferred from homology"/>
<dbReference type="Gene3D" id="3.40.50.1980">
    <property type="entry name" value="Nitrogenase molybdenum iron protein domain"/>
    <property type="match status" value="2"/>
</dbReference>
<dbReference type="EMBL" id="JACXSI010000006">
    <property type="protein sequence ID" value="MBD3107384.1"/>
    <property type="molecule type" value="Genomic_DNA"/>
</dbReference>
<protein>
    <submittedName>
        <fullName evidence="6">ABC transporter substrate-binding protein</fullName>
    </submittedName>
</protein>
<feature type="coiled-coil region" evidence="3">
    <location>
        <begin position="169"/>
        <end position="196"/>
    </location>
</feature>
<dbReference type="RefSeq" id="WP_190996933.1">
    <property type="nucleotide sequence ID" value="NZ_JACXSI010000006.1"/>
</dbReference>
<evidence type="ECO:0000256" key="3">
    <source>
        <dbReference type="SAM" id="Coils"/>
    </source>
</evidence>
<evidence type="ECO:0000256" key="2">
    <source>
        <dbReference type="ARBA" id="ARBA00022729"/>
    </source>
</evidence>
<evidence type="ECO:0000259" key="5">
    <source>
        <dbReference type="PROSITE" id="PS50983"/>
    </source>
</evidence>
<dbReference type="GO" id="GO:0071281">
    <property type="term" value="P:cellular response to iron ion"/>
    <property type="evidence" value="ECO:0007669"/>
    <property type="project" value="TreeGrafter"/>
</dbReference>
<dbReference type="Proteomes" id="UP000602076">
    <property type="component" value="Unassembled WGS sequence"/>
</dbReference>
<keyword evidence="2 4" id="KW-0732">Signal</keyword>
<comment type="similarity">
    <text evidence="1">Belongs to the bacterial solute-binding protein 8 family.</text>
</comment>
<dbReference type="PANTHER" id="PTHR30535">
    <property type="entry name" value="VITAMIN B12-BINDING PROTEIN"/>
    <property type="match status" value="1"/>
</dbReference>
<dbReference type="InterPro" id="IPR054828">
    <property type="entry name" value="Vit_B12_bind_prot"/>
</dbReference>
<organism evidence="6 7">
    <name type="scientific">Peribacillus faecalis</name>
    <dbReference type="NCBI Taxonomy" id="2772559"/>
    <lineage>
        <taxon>Bacteria</taxon>
        <taxon>Bacillati</taxon>
        <taxon>Bacillota</taxon>
        <taxon>Bacilli</taxon>
        <taxon>Bacillales</taxon>
        <taxon>Bacillaceae</taxon>
        <taxon>Peribacillus</taxon>
    </lineage>
</organism>
<gene>
    <name evidence="6" type="ORF">IEO70_03320</name>
</gene>